<dbReference type="KEGG" id="hmp:K6T50_17350"/>
<keyword evidence="2" id="KW-1185">Reference proteome</keyword>
<accession>A0A8T8WIT1</accession>
<sequence>MTFGAEAGRADDPMLGGFVAHECAGRYAVPRRERVEGPEAVIRIAARD</sequence>
<dbReference type="EMBL" id="CP081960">
    <property type="protein sequence ID" value="QZP39740.1"/>
    <property type="molecule type" value="Genomic_DNA"/>
</dbReference>
<gene>
    <name evidence="1" type="ORF">K6T50_17350</name>
</gene>
<evidence type="ECO:0000313" key="1">
    <source>
        <dbReference type="EMBL" id="QZP39740.1"/>
    </source>
</evidence>
<dbReference type="AlphaFoldDB" id="A0A8T8WIT1"/>
<keyword evidence="1" id="KW-0614">Plasmid</keyword>
<name>A0A8T8WIT1_9EURY</name>
<dbReference type="RefSeq" id="WP_222609489.1">
    <property type="nucleotide sequence ID" value="NZ_CP081960.1"/>
</dbReference>
<evidence type="ECO:0000313" key="2">
    <source>
        <dbReference type="Proteomes" id="UP000826254"/>
    </source>
</evidence>
<reference evidence="1 2" key="1">
    <citation type="journal article" date="2021" name="Int. J. Syst. Evol. Microbiol.">
        <title>Halobaculum halophilum sp. nov. and Halobaculum salinum sp. nov., isolated from salt lake and saline soil.</title>
        <authorList>
            <person name="Cui H.L."/>
            <person name="Shi X.W."/>
            <person name="Yin X.M."/>
            <person name="Yang X.Y."/>
            <person name="Hou J."/>
            <person name="Zhu L."/>
        </authorList>
    </citation>
    <scope>NUCLEOTIDE SEQUENCE [LARGE SCALE GENOMIC DNA]</scope>
    <source>
        <strain evidence="1 2">NBRC 109044</strain>
    </source>
</reference>
<dbReference type="GeneID" id="67179946"/>
<proteinExistence type="predicted"/>
<protein>
    <submittedName>
        <fullName evidence="1">Uncharacterized protein</fullName>
    </submittedName>
</protein>
<dbReference type="Proteomes" id="UP000826254">
    <property type="component" value="Plasmid unnamed2"/>
</dbReference>
<organism evidence="1 2">
    <name type="scientific">Halobaculum magnesiiphilum</name>
    <dbReference type="NCBI Taxonomy" id="1017351"/>
    <lineage>
        <taxon>Archaea</taxon>
        <taxon>Methanobacteriati</taxon>
        <taxon>Methanobacteriota</taxon>
        <taxon>Stenosarchaea group</taxon>
        <taxon>Halobacteria</taxon>
        <taxon>Halobacteriales</taxon>
        <taxon>Haloferacaceae</taxon>
        <taxon>Halobaculum</taxon>
    </lineage>
</organism>
<geneLocation type="plasmid" evidence="1 2">
    <name>unnamed2</name>
</geneLocation>